<evidence type="ECO:0000256" key="7">
    <source>
        <dbReference type="ARBA" id="ARBA00023136"/>
    </source>
</evidence>
<evidence type="ECO:0000256" key="8">
    <source>
        <dbReference type="SAM" id="Phobius"/>
    </source>
</evidence>
<comment type="subcellular location">
    <subcellularLocation>
        <location evidence="1">Cell membrane</location>
        <topology evidence="1">Multi-pass membrane protein</topology>
    </subcellularLocation>
</comment>
<evidence type="ECO:0000256" key="3">
    <source>
        <dbReference type="ARBA" id="ARBA00022448"/>
    </source>
</evidence>
<evidence type="ECO:0000256" key="5">
    <source>
        <dbReference type="ARBA" id="ARBA00022692"/>
    </source>
</evidence>
<feature type="transmembrane region" description="Helical" evidence="8">
    <location>
        <begin position="35"/>
        <end position="54"/>
    </location>
</feature>
<evidence type="ECO:0000256" key="6">
    <source>
        <dbReference type="ARBA" id="ARBA00022989"/>
    </source>
</evidence>
<feature type="transmembrane region" description="Helical" evidence="8">
    <location>
        <begin position="173"/>
        <end position="194"/>
    </location>
</feature>
<keyword evidence="3" id="KW-0813">Transport</keyword>
<feature type="transmembrane region" description="Helical" evidence="8">
    <location>
        <begin position="143"/>
        <end position="161"/>
    </location>
</feature>
<comment type="similarity">
    <text evidence="2">Belongs to the binding-protein-dependent transport system permease family. FecCD subfamily.</text>
</comment>
<dbReference type="AlphaFoldDB" id="A0A1N6M7M4"/>
<dbReference type="PANTHER" id="PTHR30472:SF1">
    <property type="entry name" value="FE(3+) DICITRATE TRANSPORT SYSTEM PERMEASE PROTEIN FECC-RELATED"/>
    <property type="match status" value="1"/>
</dbReference>
<dbReference type="GO" id="GO:0033214">
    <property type="term" value="P:siderophore-iron import into cell"/>
    <property type="evidence" value="ECO:0007669"/>
    <property type="project" value="TreeGrafter"/>
</dbReference>
<keyword evidence="4" id="KW-1003">Cell membrane</keyword>
<keyword evidence="7 8" id="KW-0472">Membrane</keyword>
<dbReference type="EMBL" id="FSSB01000018">
    <property type="protein sequence ID" value="SIO95435.1"/>
    <property type="molecule type" value="Genomic_DNA"/>
</dbReference>
<reference evidence="9 10" key="1">
    <citation type="submission" date="2016-12" db="EMBL/GenBank/DDBJ databases">
        <authorList>
            <person name="Song W.-J."/>
            <person name="Kurnit D.M."/>
        </authorList>
    </citation>
    <scope>NUCLEOTIDE SEQUENCE [LARGE SCALE GENOMIC DNA]</scope>
    <source>
        <strain evidence="9 10">CECT 9026</strain>
    </source>
</reference>
<dbReference type="GO" id="GO:0022857">
    <property type="term" value="F:transmembrane transporter activity"/>
    <property type="evidence" value="ECO:0007669"/>
    <property type="project" value="InterPro"/>
</dbReference>
<evidence type="ECO:0000313" key="9">
    <source>
        <dbReference type="EMBL" id="SIO95435.1"/>
    </source>
</evidence>
<dbReference type="PANTHER" id="PTHR30472">
    <property type="entry name" value="FERRIC ENTEROBACTIN TRANSPORT SYSTEM PERMEASE PROTEIN"/>
    <property type="match status" value="1"/>
</dbReference>
<organism evidence="9 10">
    <name type="scientific">Vibrio spartinae</name>
    <dbReference type="NCBI Taxonomy" id="1918945"/>
    <lineage>
        <taxon>Bacteria</taxon>
        <taxon>Pseudomonadati</taxon>
        <taxon>Pseudomonadota</taxon>
        <taxon>Gammaproteobacteria</taxon>
        <taxon>Vibrionales</taxon>
        <taxon>Vibrionaceae</taxon>
        <taxon>Vibrio</taxon>
    </lineage>
</organism>
<accession>A0A1N6M7M4</accession>
<evidence type="ECO:0000313" key="10">
    <source>
        <dbReference type="Proteomes" id="UP000184774"/>
    </source>
</evidence>
<dbReference type="CDD" id="cd06550">
    <property type="entry name" value="TM_ABC_iron-siderophores_like"/>
    <property type="match status" value="1"/>
</dbReference>
<proteinExistence type="inferred from homology"/>
<dbReference type="GO" id="GO:0005886">
    <property type="term" value="C:plasma membrane"/>
    <property type="evidence" value="ECO:0007669"/>
    <property type="project" value="UniProtKB-SubCell"/>
</dbReference>
<feature type="transmembrane region" description="Helical" evidence="8">
    <location>
        <begin position="87"/>
        <end position="106"/>
    </location>
</feature>
<feature type="transmembrane region" description="Helical" evidence="8">
    <location>
        <begin position="300"/>
        <end position="318"/>
    </location>
</feature>
<evidence type="ECO:0000256" key="4">
    <source>
        <dbReference type="ARBA" id="ARBA00022475"/>
    </source>
</evidence>
<keyword evidence="6 8" id="KW-1133">Transmembrane helix</keyword>
<sequence>MTNLFSPPETSCHDVKISRQRAMLPTRRSSPSGKLIALLLALLMICTVSIFVGAKSISPSMVMDVLLANTDSTESLIIVESRFPRTVIGLLVGAALAVAGCLIQSITRNPLADPGILGVNAGASFFVLTGVVLLGNQSMPEHLWLAFFGALITSVFVYFVGTYKEARVNPLKITLAGVAIGALLAGVSSSITLMNPMAFDQMRFWDAGSLDIRDLSLASMAVLPIIFGILLALVISPALDNLSLGEDIAQGLGTNVKLVQLAALFSIALLCGCSTAIAGPIGFIGLMIPHIARRLSGPNQLWLTLYAILLGPLLIISADIVGRVIAVNEIRVSIVTAFVGAPVLIYLARQVTSFGKL</sequence>
<dbReference type="OrthoDB" id="9055647at2"/>
<gene>
    <name evidence="9" type="primary">fepD</name>
    <name evidence="9" type="ORF">VSP9026_03179</name>
</gene>
<dbReference type="Gene3D" id="1.10.3470.10">
    <property type="entry name" value="ABC transporter involved in vitamin B12 uptake, BtuC"/>
    <property type="match status" value="1"/>
</dbReference>
<evidence type="ECO:0000256" key="1">
    <source>
        <dbReference type="ARBA" id="ARBA00004651"/>
    </source>
</evidence>
<feature type="transmembrane region" description="Helical" evidence="8">
    <location>
        <begin position="118"/>
        <end position="136"/>
    </location>
</feature>
<dbReference type="SUPFAM" id="SSF81345">
    <property type="entry name" value="ABC transporter involved in vitamin B12 uptake, BtuC"/>
    <property type="match status" value="1"/>
</dbReference>
<evidence type="ECO:0000256" key="2">
    <source>
        <dbReference type="ARBA" id="ARBA00007935"/>
    </source>
</evidence>
<dbReference type="FunFam" id="1.10.3470.10:FF:000001">
    <property type="entry name" value="Vitamin B12 ABC transporter permease BtuC"/>
    <property type="match status" value="1"/>
</dbReference>
<feature type="transmembrane region" description="Helical" evidence="8">
    <location>
        <begin position="259"/>
        <end position="288"/>
    </location>
</feature>
<feature type="transmembrane region" description="Helical" evidence="8">
    <location>
        <begin position="215"/>
        <end position="239"/>
    </location>
</feature>
<name>A0A1N6M7M4_9VIBR</name>
<dbReference type="Proteomes" id="UP000184774">
    <property type="component" value="Unassembled WGS sequence"/>
</dbReference>
<dbReference type="InterPro" id="IPR000522">
    <property type="entry name" value="ABC_transptr_permease_BtuC"/>
</dbReference>
<dbReference type="InterPro" id="IPR037294">
    <property type="entry name" value="ABC_BtuC-like"/>
</dbReference>
<keyword evidence="5 8" id="KW-0812">Transmembrane</keyword>
<dbReference type="Pfam" id="PF01032">
    <property type="entry name" value="FecCD"/>
    <property type="match status" value="1"/>
</dbReference>
<feature type="transmembrane region" description="Helical" evidence="8">
    <location>
        <begin position="330"/>
        <end position="348"/>
    </location>
</feature>
<dbReference type="RefSeq" id="WP_083602707.1">
    <property type="nucleotide sequence ID" value="NZ_AP024907.1"/>
</dbReference>
<protein>
    <submittedName>
        <fullName evidence="9">Ferric enterobactin transport system permease protein FepD</fullName>
    </submittedName>
</protein>